<sequence>MIVEFDNNDQYRLIFRLNEKEMVEIITLEDLTAYH</sequence>
<gene>
    <name evidence="1" type="ORF">FHS57_002700</name>
</gene>
<reference evidence="1 2" key="1">
    <citation type="submission" date="2020-08" db="EMBL/GenBank/DDBJ databases">
        <title>Genomic Encyclopedia of Type Strains, Phase IV (KMG-IV): sequencing the most valuable type-strain genomes for metagenomic binning, comparative biology and taxonomic classification.</title>
        <authorList>
            <person name="Goeker M."/>
        </authorList>
    </citation>
    <scope>NUCLEOTIDE SEQUENCE [LARGE SCALE GENOMIC DNA]</scope>
    <source>
        <strain evidence="1 2">DSM 17976</strain>
    </source>
</reference>
<comment type="caution">
    <text evidence="1">The sequence shown here is derived from an EMBL/GenBank/DDBJ whole genome shotgun (WGS) entry which is preliminary data.</text>
</comment>
<organism evidence="1 2">
    <name type="scientific">Runella defluvii</name>
    <dbReference type="NCBI Taxonomy" id="370973"/>
    <lineage>
        <taxon>Bacteria</taxon>
        <taxon>Pseudomonadati</taxon>
        <taxon>Bacteroidota</taxon>
        <taxon>Cytophagia</taxon>
        <taxon>Cytophagales</taxon>
        <taxon>Spirosomataceae</taxon>
        <taxon>Runella</taxon>
    </lineage>
</organism>
<proteinExistence type="predicted"/>
<accession>A0A7W6EQK1</accession>
<evidence type="ECO:0000313" key="2">
    <source>
        <dbReference type="Proteomes" id="UP000541352"/>
    </source>
</evidence>
<protein>
    <submittedName>
        <fullName evidence="1">Plasmid maintenance system killer protein</fullName>
    </submittedName>
</protein>
<evidence type="ECO:0000313" key="1">
    <source>
        <dbReference type="EMBL" id="MBB3838694.1"/>
    </source>
</evidence>
<name>A0A7W6EQK1_9BACT</name>
<dbReference type="Proteomes" id="UP000541352">
    <property type="component" value="Unassembled WGS sequence"/>
</dbReference>
<dbReference type="EMBL" id="JACIBY010000005">
    <property type="protein sequence ID" value="MBB3838694.1"/>
    <property type="molecule type" value="Genomic_DNA"/>
</dbReference>
<dbReference type="AlphaFoldDB" id="A0A7W6EQK1"/>
<keyword evidence="2" id="KW-1185">Reference proteome</keyword>